<name>A0A5J4TLK0_9EUKA</name>
<evidence type="ECO:0000313" key="1">
    <source>
        <dbReference type="EMBL" id="KAA6358722.1"/>
    </source>
</evidence>
<evidence type="ECO:0000313" key="2">
    <source>
        <dbReference type="Proteomes" id="UP000324800"/>
    </source>
</evidence>
<organism evidence="1 2">
    <name type="scientific">Streblomastix strix</name>
    <dbReference type="NCBI Taxonomy" id="222440"/>
    <lineage>
        <taxon>Eukaryota</taxon>
        <taxon>Metamonada</taxon>
        <taxon>Preaxostyla</taxon>
        <taxon>Oxymonadida</taxon>
        <taxon>Streblomastigidae</taxon>
        <taxon>Streblomastix</taxon>
    </lineage>
</organism>
<sequence length="257" mass="28240">MIINDEFKAFTKLVLLLATLSFGAEIRGKLYFDAGKIDKDGVVTIDVSKYQNETEIVNIKDIDDYKALSKEEVDTFNLVATDKSAFDSLKTTKPPTLAEEIACPGVTVSYADGIYGMMGFTTKAVENVDLKPSITWFFKNSPSKIEFTNMDNATEAEKKEYVNISLTQTCVGEANIWSSYALARGGVADAGCYSNDKVPVDNKCNVDGGSSKTYLKGYRVGLYYDADVATMKKLVSRFGAVGTYKLGIIIGWEKKDD</sequence>
<dbReference type="Proteomes" id="UP000324800">
    <property type="component" value="Unassembled WGS sequence"/>
</dbReference>
<reference evidence="1 2" key="1">
    <citation type="submission" date="2019-03" db="EMBL/GenBank/DDBJ databases">
        <title>Single cell metagenomics reveals metabolic interactions within the superorganism composed of flagellate Streblomastix strix and complex community of Bacteroidetes bacteria on its surface.</title>
        <authorList>
            <person name="Treitli S.C."/>
            <person name="Kolisko M."/>
            <person name="Husnik F."/>
            <person name="Keeling P."/>
            <person name="Hampl V."/>
        </authorList>
    </citation>
    <scope>NUCLEOTIDE SEQUENCE [LARGE SCALE GENOMIC DNA]</scope>
    <source>
        <strain evidence="1">ST1C</strain>
    </source>
</reference>
<feature type="non-terminal residue" evidence="1">
    <location>
        <position position="257"/>
    </location>
</feature>
<accession>A0A5J4TLK0</accession>
<comment type="caution">
    <text evidence="1">The sequence shown here is derived from an EMBL/GenBank/DDBJ whole genome shotgun (WGS) entry which is preliminary data.</text>
</comment>
<proteinExistence type="predicted"/>
<protein>
    <submittedName>
        <fullName evidence="1">Uncharacterized protein</fullName>
    </submittedName>
</protein>
<gene>
    <name evidence="1" type="ORF">EZS28_045751</name>
</gene>
<dbReference type="AlphaFoldDB" id="A0A5J4TLK0"/>
<dbReference type="EMBL" id="SNRW01029458">
    <property type="protein sequence ID" value="KAA6358722.1"/>
    <property type="molecule type" value="Genomic_DNA"/>
</dbReference>